<dbReference type="SUPFAM" id="SSF53597">
    <property type="entry name" value="Dihydrofolate reductase-like"/>
    <property type="match status" value="1"/>
</dbReference>
<evidence type="ECO:0000256" key="5">
    <source>
        <dbReference type="ARBA" id="ARBA00030073"/>
    </source>
</evidence>
<sequence length="144" mass="16009">MSAQKTSPPKRFVRYNVAVTLDGFIASKDGLTDWIVEDAAIDLDALYAEFSTFVMGRKTYEALLKYGNPLASRPKDAVVVITKAMKPEDHPNITVETGDPQKCLRELREKKGVIFGSWAEGSWLDLFLIVNPLPSDENTMGCIL</sequence>
<name>A0AAN6XT82_9PEZI</name>
<comment type="caution">
    <text evidence="10">The sequence shown here is derived from an EMBL/GenBank/DDBJ whole genome shotgun (WGS) entry which is preliminary data.</text>
</comment>
<reference evidence="10" key="1">
    <citation type="journal article" date="2023" name="Mol. Phylogenet. Evol.">
        <title>Genome-scale phylogeny and comparative genomics of the fungal order Sordariales.</title>
        <authorList>
            <person name="Hensen N."/>
            <person name="Bonometti L."/>
            <person name="Westerberg I."/>
            <person name="Brannstrom I.O."/>
            <person name="Guillou S."/>
            <person name="Cros-Aarteil S."/>
            <person name="Calhoun S."/>
            <person name="Haridas S."/>
            <person name="Kuo A."/>
            <person name="Mondo S."/>
            <person name="Pangilinan J."/>
            <person name="Riley R."/>
            <person name="LaButti K."/>
            <person name="Andreopoulos B."/>
            <person name="Lipzen A."/>
            <person name="Chen C."/>
            <person name="Yan M."/>
            <person name="Daum C."/>
            <person name="Ng V."/>
            <person name="Clum A."/>
            <person name="Steindorff A."/>
            <person name="Ohm R.A."/>
            <person name="Martin F."/>
            <person name="Silar P."/>
            <person name="Natvig D.O."/>
            <person name="Lalanne C."/>
            <person name="Gautier V."/>
            <person name="Ament-Velasquez S.L."/>
            <person name="Kruys A."/>
            <person name="Hutchinson M.I."/>
            <person name="Powell A.J."/>
            <person name="Barry K."/>
            <person name="Miller A.N."/>
            <person name="Grigoriev I.V."/>
            <person name="Debuchy R."/>
            <person name="Gladieux P."/>
            <person name="Hiltunen Thoren M."/>
            <person name="Johannesson H."/>
        </authorList>
    </citation>
    <scope>NUCLEOTIDE SEQUENCE</scope>
    <source>
        <strain evidence="10">PSN293</strain>
    </source>
</reference>
<dbReference type="GO" id="GO:0008703">
    <property type="term" value="F:5-amino-6-(5-phosphoribosylamino)uracil reductase activity"/>
    <property type="evidence" value="ECO:0007669"/>
    <property type="project" value="InterPro"/>
</dbReference>
<evidence type="ECO:0000256" key="1">
    <source>
        <dbReference type="ARBA" id="ARBA00003555"/>
    </source>
</evidence>
<evidence type="ECO:0000256" key="6">
    <source>
        <dbReference type="ARBA" id="ARBA00031630"/>
    </source>
</evidence>
<protein>
    <recommendedName>
        <fullName evidence="4">2,5-diamino-6-ribosylamino-4(3H)-pyrimidinone 5'-phosphate reductase</fullName>
        <ecNumber evidence="3">1.1.1.302</ecNumber>
    </recommendedName>
    <alternativeName>
        <fullName evidence="6">2,5-diamino-6-(5-phospho-D-ribosylamino)pyrimidin-4(3H)-one reductase</fullName>
    </alternativeName>
    <alternativeName>
        <fullName evidence="5">2,5-diamino-6-ribitylamino-4(3H)-pyrimidinone 5'-phosphate synthase</fullName>
    </alternativeName>
</protein>
<dbReference type="AlphaFoldDB" id="A0AAN6XT82"/>
<organism evidence="10 11">
    <name type="scientific">Rhypophila decipiens</name>
    <dbReference type="NCBI Taxonomy" id="261697"/>
    <lineage>
        <taxon>Eukaryota</taxon>
        <taxon>Fungi</taxon>
        <taxon>Dikarya</taxon>
        <taxon>Ascomycota</taxon>
        <taxon>Pezizomycotina</taxon>
        <taxon>Sordariomycetes</taxon>
        <taxon>Sordariomycetidae</taxon>
        <taxon>Sordariales</taxon>
        <taxon>Naviculisporaceae</taxon>
        <taxon>Rhypophila</taxon>
    </lineage>
</organism>
<proteinExistence type="inferred from homology"/>
<reference evidence="10" key="2">
    <citation type="submission" date="2023-05" db="EMBL/GenBank/DDBJ databases">
        <authorList>
            <consortium name="Lawrence Berkeley National Laboratory"/>
            <person name="Steindorff A."/>
            <person name="Hensen N."/>
            <person name="Bonometti L."/>
            <person name="Westerberg I."/>
            <person name="Brannstrom I.O."/>
            <person name="Guillou S."/>
            <person name="Cros-Aarteil S."/>
            <person name="Calhoun S."/>
            <person name="Haridas S."/>
            <person name="Kuo A."/>
            <person name="Mondo S."/>
            <person name="Pangilinan J."/>
            <person name="Riley R."/>
            <person name="Labutti K."/>
            <person name="Andreopoulos B."/>
            <person name="Lipzen A."/>
            <person name="Chen C."/>
            <person name="Yanf M."/>
            <person name="Daum C."/>
            <person name="Ng V."/>
            <person name="Clum A."/>
            <person name="Ohm R."/>
            <person name="Martin F."/>
            <person name="Silar P."/>
            <person name="Natvig D."/>
            <person name="Lalanne C."/>
            <person name="Gautier V."/>
            <person name="Ament-Velasquez S.L."/>
            <person name="Kruys A."/>
            <person name="Hutchinson M.I."/>
            <person name="Powell A.J."/>
            <person name="Barry K."/>
            <person name="Miller A.N."/>
            <person name="Grigoriev I.V."/>
            <person name="Debuchy R."/>
            <person name="Gladieux P."/>
            <person name="Thoren M.H."/>
            <person name="Johannesson H."/>
        </authorList>
    </citation>
    <scope>NUCLEOTIDE SEQUENCE</scope>
    <source>
        <strain evidence="10">PSN293</strain>
    </source>
</reference>
<comment type="catalytic activity">
    <reaction evidence="8">
        <text>2,5-diamino-6-(1-D-ribitylamino)pyrimidin-4(3H)-one 5'-phosphate + NADP(+) = 2,5-diamino-6-(1-D-ribosylamino)pyrimidin-4(3H)-one 5'-phosphate + NADPH + H(+)</text>
        <dbReference type="Rhea" id="RHEA:27278"/>
        <dbReference type="ChEBI" id="CHEBI:15378"/>
        <dbReference type="ChEBI" id="CHEBI:57783"/>
        <dbReference type="ChEBI" id="CHEBI:58349"/>
        <dbReference type="ChEBI" id="CHEBI:58890"/>
        <dbReference type="ChEBI" id="CHEBI:59545"/>
        <dbReference type="EC" id="1.1.1.302"/>
    </reaction>
</comment>
<evidence type="ECO:0000313" key="11">
    <source>
        <dbReference type="Proteomes" id="UP001301769"/>
    </source>
</evidence>
<dbReference type="Pfam" id="PF01872">
    <property type="entry name" value="RibD_C"/>
    <property type="match status" value="1"/>
</dbReference>
<keyword evidence="11" id="KW-1185">Reference proteome</keyword>
<dbReference type="EC" id="1.1.1.302" evidence="3"/>
<evidence type="ECO:0000256" key="2">
    <source>
        <dbReference type="ARBA" id="ARBA00009723"/>
    </source>
</evidence>
<evidence type="ECO:0000313" key="10">
    <source>
        <dbReference type="EMBL" id="KAK4206175.1"/>
    </source>
</evidence>
<dbReference type="Proteomes" id="UP001301769">
    <property type="component" value="Unassembled WGS sequence"/>
</dbReference>
<dbReference type="InterPro" id="IPR002734">
    <property type="entry name" value="RibDG_C"/>
</dbReference>
<evidence type="ECO:0000256" key="7">
    <source>
        <dbReference type="ARBA" id="ARBA00047550"/>
    </source>
</evidence>
<dbReference type="GO" id="GO:0009231">
    <property type="term" value="P:riboflavin biosynthetic process"/>
    <property type="evidence" value="ECO:0007669"/>
    <property type="project" value="InterPro"/>
</dbReference>
<comment type="function">
    <text evidence="1">Catalyzes an early step in riboflavin biosynthesis, the NADPH-dependent reduction of the ribose side chain of 2,5-diamino-6-ribosylamino-4(3H)-pyrimidinone 5'-phosphate, yielding 2,5-diamino-6-ribitylamino-4(3H)-pyrimidinone 5'-phosphate.</text>
</comment>
<evidence type="ECO:0000256" key="8">
    <source>
        <dbReference type="ARBA" id="ARBA00049020"/>
    </source>
</evidence>
<evidence type="ECO:0000256" key="3">
    <source>
        <dbReference type="ARBA" id="ARBA00012851"/>
    </source>
</evidence>
<evidence type="ECO:0000259" key="9">
    <source>
        <dbReference type="Pfam" id="PF01872"/>
    </source>
</evidence>
<accession>A0AAN6XT82</accession>
<gene>
    <name evidence="10" type="ORF">QBC37DRAFT_407334</name>
</gene>
<feature type="domain" description="Bacterial bifunctional deaminase-reductase C-terminal" evidence="9">
    <location>
        <begin position="11"/>
        <end position="61"/>
    </location>
</feature>
<comment type="similarity">
    <text evidence="2">Belongs to the HTP reductase family.</text>
</comment>
<evidence type="ECO:0000256" key="4">
    <source>
        <dbReference type="ARBA" id="ARBA00015035"/>
    </source>
</evidence>
<dbReference type="EMBL" id="MU858482">
    <property type="protein sequence ID" value="KAK4206175.1"/>
    <property type="molecule type" value="Genomic_DNA"/>
</dbReference>
<dbReference type="InterPro" id="IPR024072">
    <property type="entry name" value="DHFR-like_dom_sf"/>
</dbReference>
<dbReference type="Gene3D" id="3.40.430.10">
    <property type="entry name" value="Dihydrofolate Reductase, subunit A"/>
    <property type="match status" value="1"/>
</dbReference>
<comment type="catalytic activity">
    <reaction evidence="7">
        <text>2,5-diamino-6-(1-D-ribitylamino)pyrimidin-4(3H)-one 5'-phosphate + NAD(+) = 2,5-diamino-6-(1-D-ribosylamino)pyrimidin-4(3H)-one 5'-phosphate + NADH + H(+)</text>
        <dbReference type="Rhea" id="RHEA:27274"/>
        <dbReference type="ChEBI" id="CHEBI:15378"/>
        <dbReference type="ChEBI" id="CHEBI:57540"/>
        <dbReference type="ChEBI" id="CHEBI:57945"/>
        <dbReference type="ChEBI" id="CHEBI:58890"/>
        <dbReference type="ChEBI" id="CHEBI:59545"/>
        <dbReference type="EC" id="1.1.1.302"/>
    </reaction>
</comment>